<feature type="domain" description="PAS" evidence="11">
    <location>
        <begin position="222"/>
        <end position="262"/>
    </location>
</feature>
<dbReference type="InterPro" id="IPR000014">
    <property type="entry name" value="PAS"/>
</dbReference>
<dbReference type="InterPro" id="IPR003594">
    <property type="entry name" value="HATPase_dom"/>
</dbReference>
<dbReference type="InterPro" id="IPR003661">
    <property type="entry name" value="HisK_dim/P_dom"/>
</dbReference>
<keyword evidence="4" id="KW-0808">Transferase</keyword>
<evidence type="ECO:0000313" key="12">
    <source>
        <dbReference type="EMBL" id="BCO08942.1"/>
    </source>
</evidence>
<dbReference type="SMART" id="SM00091">
    <property type="entry name" value="PAS"/>
    <property type="match status" value="1"/>
</dbReference>
<dbReference type="CDD" id="cd00130">
    <property type="entry name" value="PAS"/>
    <property type="match status" value="1"/>
</dbReference>
<keyword evidence="9" id="KW-0812">Transmembrane</keyword>
<dbReference type="AlphaFoldDB" id="A0A915U1S8"/>
<evidence type="ECO:0000256" key="2">
    <source>
        <dbReference type="ARBA" id="ARBA00012438"/>
    </source>
</evidence>
<feature type="transmembrane region" description="Helical" evidence="9">
    <location>
        <begin position="175"/>
        <end position="198"/>
    </location>
</feature>
<dbReference type="RefSeq" id="WP_267928824.1">
    <property type="nucleotide sequence ID" value="NZ_AP024233.1"/>
</dbReference>
<dbReference type="CDD" id="cd00082">
    <property type="entry name" value="HisKA"/>
    <property type="match status" value="1"/>
</dbReference>
<gene>
    <name evidence="12" type="primary">pilS</name>
    <name evidence="12" type="ORF">GF1_13180</name>
</gene>
<evidence type="ECO:0000256" key="4">
    <source>
        <dbReference type="ARBA" id="ARBA00022679"/>
    </source>
</evidence>
<comment type="catalytic activity">
    <reaction evidence="1">
        <text>ATP + protein L-histidine = ADP + protein N-phospho-L-histidine.</text>
        <dbReference type="EC" id="2.7.13.3"/>
    </reaction>
</comment>
<evidence type="ECO:0000256" key="5">
    <source>
        <dbReference type="ARBA" id="ARBA00022741"/>
    </source>
</evidence>
<evidence type="ECO:0000256" key="7">
    <source>
        <dbReference type="ARBA" id="ARBA00022840"/>
    </source>
</evidence>
<dbReference type="InterPro" id="IPR035965">
    <property type="entry name" value="PAS-like_dom_sf"/>
</dbReference>
<evidence type="ECO:0000313" key="13">
    <source>
        <dbReference type="Proteomes" id="UP001063350"/>
    </source>
</evidence>
<evidence type="ECO:0000259" key="11">
    <source>
        <dbReference type="PROSITE" id="PS50112"/>
    </source>
</evidence>
<evidence type="ECO:0000256" key="1">
    <source>
        <dbReference type="ARBA" id="ARBA00000085"/>
    </source>
</evidence>
<dbReference type="EMBL" id="AP024233">
    <property type="protein sequence ID" value="BCO08942.1"/>
    <property type="molecule type" value="Genomic_DNA"/>
</dbReference>
<keyword evidence="3" id="KW-0597">Phosphoprotein</keyword>
<feature type="transmembrane region" description="Helical" evidence="9">
    <location>
        <begin position="25"/>
        <end position="48"/>
    </location>
</feature>
<name>A0A915U1S8_9BACT</name>
<dbReference type="PANTHER" id="PTHR43065:SF10">
    <property type="entry name" value="PEROXIDE STRESS-ACTIVATED HISTIDINE KINASE MAK3"/>
    <property type="match status" value="1"/>
</dbReference>
<feature type="transmembrane region" description="Helical" evidence="9">
    <location>
        <begin position="60"/>
        <end position="79"/>
    </location>
</feature>
<dbReference type="Pfam" id="PF13188">
    <property type="entry name" value="PAS_8"/>
    <property type="match status" value="1"/>
</dbReference>
<dbReference type="SUPFAM" id="SSF47384">
    <property type="entry name" value="Homodimeric domain of signal transducing histidine kinase"/>
    <property type="match status" value="1"/>
</dbReference>
<dbReference type="PROSITE" id="PS50109">
    <property type="entry name" value="HIS_KIN"/>
    <property type="match status" value="1"/>
</dbReference>
<keyword evidence="5" id="KW-0547">Nucleotide-binding</keyword>
<dbReference type="InterPro" id="IPR004358">
    <property type="entry name" value="Sig_transdc_His_kin-like_C"/>
</dbReference>
<dbReference type="SUPFAM" id="SSF55874">
    <property type="entry name" value="ATPase domain of HSP90 chaperone/DNA topoisomerase II/histidine kinase"/>
    <property type="match status" value="1"/>
</dbReference>
<keyword evidence="6 12" id="KW-0418">Kinase</keyword>
<dbReference type="GO" id="GO:0000155">
    <property type="term" value="F:phosphorelay sensor kinase activity"/>
    <property type="evidence" value="ECO:0007669"/>
    <property type="project" value="InterPro"/>
</dbReference>
<keyword evidence="9" id="KW-0472">Membrane</keyword>
<dbReference type="Proteomes" id="UP001063350">
    <property type="component" value="Chromosome"/>
</dbReference>
<feature type="transmembrane region" description="Helical" evidence="9">
    <location>
        <begin position="136"/>
        <end position="155"/>
    </location>
</feature>
<keyword evidence="8" id="KW-0902">Two-component regulatory system</keyword>
<evidence type="ECO:0000259" key="10">
    <source>
        <dbReference type="PROSITE" id="PS50109"/>
    </source>
</evidence>
<dbReference type="Pfam" id="PF25323">
    <property type="entry name" value="6TM_PilS"/>
    <property type="match status" value="1"/>
</dbReference>
<dbReference type="Gene3D" id="3.30.450.20">
    <property type="entry name" value="PAS domain"/>
    <property type="match status" value="1"/>
</dbReference>
<keyword evidence="13" id="KW-1185">Reference proteome</keyword>
<dbReference type="InterPro" id="IPR005467">
    <property type="entry name" value="His_kinase_dom"/>
</dbReference>
<dbReference type="Pfam" id="PF02518">
    <property type="entry name" value="HATPase_c"/>
    <property type="match status" value="1"/>
</dbReference>
<dbReference type="SUPFAM" id="SSF55785">
    <property type="entry name" value="PYP-like sensor domain (PAS domain)"/>
    <property type="match status" value="1"/>
</dbReference>
<dbReference type="PRINTS" id="PR00344">
    <property type="entry name" value="BCTRLSENSOR"/>
</dbReference>
<dbReference type="PROSITE" id="PS50112">
    <property type="entry name" value="PAS"/>
    <property type="match status" value="1"/>
</dbReference>
<keyword evidence="9" id="KW-1133">Transmembrane helix</keyword>
<evidence type="ECO:0000256" key="3">
    <source>
        <dbReference type="ARBA" id="ARBA00022553"/>
    </source>
</evidence>
<keyword evidence="7" id="KW-0067">ATP-binding</keyword>
<dbReference type="GO" id="GO:0005524">
    <property type="term" value="F:ATP binding"/>
    <property type="evidence" value="ECO:0007669"/>
    <property type="project" value="UniProtKB-KW"/>
</dbReference>
<dbReference type="CDD" id="cd00075">
    <property type="entry name" value="HATPase"/>
    <property type="match status" value="1"/>
</dbReference>
<dbReference type="SMART" id="SM00387">
    <property type="entry name" value="HATPase_c"/>
    <property type="match status" value="1"/>
</dbReference>
<accession>A0A915U1S8</accession>
<dbReference type="Pfam" id="PF00512">
    <property type="entry name" value="HisKA"/>
    <property type="match status" value="1"/>
</dbReference>
<dbReference type="NCBIfam" id="TIGR00229">
    <property type="entry name" value="sensory_box"/>
    <property type="match status" value="1"/>
</dbReference>
<dbReference type="InterPro" id="IPR036890">
    <property type="entry name" value="HATPase_C_sf"/>
</dbReference>
<dbReference type="SMART" id="SM00388">
    <property type="entry name" value="HisKA"/>
    <property type="match status" value="1"/>
</dbReference>
<evidence type="ECO:0000256" key="9">
    <source>
        <dbReference type="SAM" id="Phobius"/>
    </source>
</evidence>
<dbReference type="Gene3D" id="3.30.565.10">
    <property type="entry name" value="Histidine kinase-like ATPase, C-terminal domain"/>
    <property type="match status" value="1"/>
</dbReference>
<reference evidence="12" key="1">
    <citation type="submission" date="2020-12" db="EMBL/GenBank/DDBJ databases">
        <title>Desulfobium dissulfuricans gen. nov., sp. nov., a novel mesophilic, sulfate-reducing bacterium isolated from a deep-sea hydrothermal vent.</title>
        <authorList>
            <person name="Hashimoto Y."/>
            <person name="Tame A."/>
            <person name="Sawayama S."/>
            <person name="Miyazaki J."/>
            <person name="Takai K."/>
            <person name="Nakagawa S."/>
        </authorList>
    </citation>
    <scope>NUCLEOTIDE SEQUENCE</scope>
    <source>
        <strain evidence="12">GF1</strain>
    </source>
</reference>
<dbReference type="InterPro" id="IPR036097">
    <property type="entry name" value="HisK_dim/P_sf"/>
</dbReference>
<proteinExistence type="predicted"/>
<sequence length="566" mass="63286">MRCKFFKSLPFTPVQETREQLRQHILWFLLIRIVLFTLLLGTTLILQSRGHELIMPPTRYVLAFISIVFIYTIGSAAILQRQELSLVRFGTIQLLSDTFFAALVIYGTGCSQSIFTPVFILPIIAGGLILYRISSLITAATATLFFGIILLTEYFGYLPSYYGHTVYQPVSSPIIGANIFAVYGTTFFVTALLSSMLATRLRTTQEALSETSLQLDRLSLLYKQIFDDINTGIITVDSRDRITSANRAAQRITGFEPREIIGLPFATVFPTLQLENSGRHVADLRRRDGNMIRVGYNFSSLHMPADTGDSPCTDCKVITLQDISKIEEMERQMREAEKMAAIGELSASIAHDFRNPLAAISGSAQILSMEADESGSPTIRTLASIIERESARMARTINEFLQFARPAPLQYEWFNLGNLVRECVDQLQQNSDEQAAWQIELDIPEHLDGWGDRQQIQCILVHLMENSCAASNDTREPIVVRAGEEEGRKIWFEVVDQGSGVDPEIRERIFEPFFTTRENGTGLGLAIVRHIAENHGGRVEITSSPGQGCTVRVFLPLPESAMPEPS</sequence>
<dbReference type="EC" id="2.7.13.3" evidence="2"/>
<evidence type="ECO:0000256" key="6">
    <source>
        <dbReference type="ARBA" id="ARBA00022777"/>
    </source>
</evidence>
<dbReference type="Gene3D" id="1.10.287.130">
    <property type="match status" value="1"/>
</dbReference>
<feature type="domain" description="Histidine kinase" evidence="10">
    <location>
        <begin position="348"/>
        <end position="559"/>
    </location>
</feature>
<organism evidence="12 13">
    <name type="scientific">Desulfolithobacter dissulfuricans</name>
    <dbReference type="NCBI Taxonomy" id="2795293"/>
    <lineage>
        <taxon>Bacteria</taxon>
        <taxon>Pseudomonadati</taxon>
        <taxon>Thermodesulfobacteriota</taxon>
        <taxon>Desulfobulbia</taxon>
        <taxon>Desulfobulbales</taxon>
        <taxon>Desulfobulbaceae</taxon>
        <taxon>Desulfolithobacter</taxon>
    </lineage>
</organism>
<dbReference type="PANTHER" id="PTHR43065">
    <property type="entry name" value="SENSOR HISTIDINE KINASE"/>
    <property type="match status" value="1"/>
</dbReference>
<evidence type="ECO:0000256" key="8">
    <source>
        <dbReference type="ARBA" id="ARBA00023012"/>
    </source>
</evidence>
<protein>
    <recommendedName>
        <fullName evidence="2">histidine kinase</fullName>
        <ecNumber evidence="2">2.7.13.3</ecNumber>
    </recommendedName>
</protein>
<dbReference type="KEGG" id="ddu:GF1_13180"/>